<evidence type="ECO:0000256" key="4">
    <source>
        <dbReference type="ARBA" id="ARBA00012381"/>
    </source>
</evidence>
<reference evidence="11 12" key="1">
    <citation type="submission" date="2015-04" db="EMBL/GenBank/DDBJ databases">
        <authorList>
            <person name="Heijne W.H."/>
            <person name="Fedorova N.D."/>
            <person name="Nierman W.C."/>
            <person name="Vollebregt A.W."/>
            <person name="Zhao Z."/>
            <person name="Wu L."/>
            <person name="Kumar M."/>
            <person name="Stam H."/>
            <person name="van den Berg M.A."/>
            <person name="Pel H.J."/>
        </authorList>
    </citation>
    <scope>NUCLEOTIDE SEQUENCE [LARGE SCALE GENOMIC DNA]</scope>
    <source>
        <strain evidence="11 12">CBS 393.64</strain>
    </source>
</reference>
<dbReference type="RefSeq" id="XP_013326828.1">
    <property type="nucleotide sequence ID" value="XM_013471374.1"/>
</dbReference>
<dbReference type="Pfam" id="PF09297">
    <property type="entry name" value="Zn_ribbon_NUD"/>
    <property type="match status" value="1"/>
</dbReference>
<evidence type="ECO:0000256" key="6">
    <source>
        <dbReference type="ARBA" id="ARBA00022801"/>
    </source>
</evidence>
<evidence type="ECO:0000256" key="1">
    <source>
        <dbReference type="ARBA" id="ARBA00001946"/>
    </source>
</evidence>
<dbReference type="GO" id="GO:0005777">
    <property type="term" value="C:peroxisome"/>
    <property type="evidence" value="ECO:0007669"/>
    <property type="project" value="TreeGrafter"/>
</dbReference>
<keyword evidence="7" id="KW-0460">Magnesium</keyword>
<evidence type="ECO:0000313" key="12">
    <source>
        <dbReference type="Proteomes" id="UP000053958"/>
    </source>
</evidence>
<protein>
    <recommendedName>
        <fullName evidence="4">NAD(+) diphosphatase</fullName>
        <ecNumber evidence="4">3.6.1.22</ecNumber>
    </recommendedName>
</protein>
<feature type="domain" description="Nudix hydrolase" evidence="10">
    <location>
        <begin position="231"/>
        <end position="358"/>
    </location>
</feature>
<dbReference type="InterPro" id="IPR015375">
    <property type="entry name" value="NADH_PPase-like_N"/>
</dbReference>
<dbReference type="AlphaFoldDB" id="A0A0F4YQV5"/>
<comment type="catalytic activity">
    <reaction evidence="9">
        <text>a 5'-end NAD(+)-phospho-ribonucleoside in mRNA + H2O = a 5'-end phospho-adenosine-phospho-ribonucleoside in mRNA + beta-nicotinamide D-ribonucleotide + 2 H(+)</text>
        <dbReference type="Rhea" id="RHEA:60876"/>
        <dbReference type="Rhea" id="RHEA-COMP:15698"/>
        <dbReference type="Rhea" id="RHEA-COMP:15719"/>
        <dbReference type="ChEBI" id="CHEBI:14649"/>
        <dbReference type="ChEBI" id="CHEBI:15377"/>
        <dbReference type="ChEBI" id="CHEBI:15378"/>
        <dbReference type="ChEBI" id="CHEBI:144029"/>
        <dbReference type="ChEBI" id="CHEBI:144051"/>
    </reaction>
    <physiologicalReaction direction="left-to-right" evidence="9">
        <dbReference type="Rhea" id="RHEA:60877"/>
    </physiologicalReaction>
</comment>
<comment type="cofactor">
    <cofactor evidence="2">
        <name>Zn(2+)</name>
        <dbReference type="ChEBI" id="CHEBI:29105"/>
    </cofactor>
</comment>
<dbReference type="PROSITE" id="PS51462">
    <property type="entry name" value="NUDIX"/>
    <property type="match status" value="1"/>
</dbReference>
<dbReference type="STRING" id="1408163.A0A0F4YQV5"/>
<dbReference type="EC" id="3.6.1.22" evidence="4"/>
<dbReference type="InterPro" id="IPR049734">
    <property type="entry name" value="NudC-like_C"/>
</dbReference>
<accession>A0A0F4YQV5</accession>
<evidence type="ECO:0000256" key="5">
    <source>
        <dbReference type="ARBA" id="ARBA00022723"/>
    </source>
</evidence>
<dbReference type="Proteomes" id="UP000053958">
    <property type="component" value="Unassembled WGS sequence"/>
</dbReference>
<dbReference type="InterPro" id="IPR015797">
    <property type="entry name" value="NUDIX_hydrolase-like_dom_sf"/>
</dbReference>
<evidence type="ECO:0000256" key="8">
    <source>
        <dbReference type="ARBA" id="ARBA00023027"/>
    </source>
</evidence>
<dbReference type="SUPFAM" id="SSF55811">
    <property type="entry name" value="Nudix"/>
    <property type="match status" value="1"/>
</dbReference>
<gene>
    <name evidence="11" type="ORF">T310_5785</name>
</gene>
<sequence length="387" mass="42489">MLSRKFGKEVTNYFAGLPFNRVGFLRGDHTFLNAAVKHPSTSFLLFQNNGPLVKDESKLAFVSYKDVAPLVGNDPFRGSEAQLIEEYNSTITRPLLVLLGLDERQKNGITYKSYSGAPYFALDVTPKGTIKEQAESVISALEAKGLKFFHGRSHMKFSPEEAAIFAMGRAVIDWNNRNPFCSQCGQPTLSVQAGFKRACPPKDLASAAAGSAAVERPPCAARNTISNVSFPRTDASIIVAVVSNDGKRTLLGHNNRWQPWWYSTLAGFCEPGESAEEATRREVYEETGVRIGRVVIHSTQQWPYPSSLMIGAIAQALPGAEEITYHDKELGDAKWFDLAEVEEALNLRAIPMGEPAPPHFAEGKLRVPPPTAVAHQLLRAIVNGYVQ</sequence>
<dbReference type="GO" id="GO:0046872">
    <property type="term" value="F:metal ion binding"/>
    <property type="evidence" value="ECO:0007669"/>
    <property type="project" value="UniProtKB-KW"/>
</dbReference>
<dbReference type="PANTHER" id="PTHR42904:SF6">
    <property type="entry name" value="NAD-CAPPED RNA HYDROLASE NUDT12"/>
    <property type="match status" value="1"/>
</dbReference>
<organism evidence="11 12">
    <name type="scientific">Rasamsonia emersonii (strain ATCC 16479 / CBS 393.64 / IMI 116815)</name>
    <dbReference type="NCBI Taxonomy" id="1408163"/>
    <lineage>
        <taxon>Eukaryota</taxon>
        <taxon>Fungi</taxon>
        <taxon>Dikarya</taxon>
        <taxon>Ascomycota</taxon>
        <taxon>Pezizomycotina</taxon>
        <taxon>Eurotiomycetes</taxon>
        <taxon>Eurotiomycetidae</taxon>
        <taxon>Eurotiales</taxon>
        <taxon>Trichocomaceae</taxon>
        <taxon>Rasamsonia</taxon>
    </lineage>
</organism>
<keyword evidence="12" id="KW-1185">Reference proteome</keyword>
<dbReference type="GO" id="GO:0019677">
    <property type="term" value="P:NAD+ catabolic process"/>
    <property type="evidence" value="ECO:0007669"/>
    <property type="project" value="TreeGrafter"/>
</dbReference>
<keyword evidence="8" id="KW-0520">NAD</keyword>
<dbReference type="Pfam" id="PF00293">
    <property type="entry name" value="NUDIX"/>
    <property type="match status" value="1"/>
</dbReference>
<name>A0A0F4YQV5_RASE3</name>
<dbReference type="GO" id="GO:0035529">
    <property type="term" value="F:NADH pyrophosphatase activity"/>
    <property type="evidence" value="ECO:0007669"/>
    <property type="project" value="TreeGrafter"/>
</dbReference>
<dbReference type="EMBL" id="LASV01000281">
    <property type="protein sequence ID" value="KKA20216.1"/>
    <property type="molecule type" value="Genomic_DNA"/>
</dbReference>
<dbReference type="InterPro" id="IPR015376">
    <property type="entry name" value="Znr_NADH_PPase"/>
</dbReference>
<comment type="cofactor">
    <cofactor evidence="1">
        <name>Mg(2+)</name>
        <dbReference type="ChEBI" id="CHEBI:18420"/>
    </cofactor>
</comment>
<comment type="caution">
    <text evidence="11">The sequence shown here is derived from an EMBL/GenBank/DDBJ whole genome shotgun (WGS) entry which is preliminary data.</text>
</comment>
<dbReference type="OrthoDB" id="10249612at2759"/>
<dbReference type="Gene3D" id="3.90.79.10">
    <property type="entry name" value="Nucleoside Triphosphate Pyrophosphohydrolase"/>
    <property type="match status" value="1"/>
</dbReference>
<evidence type="ECO:0000256" key="2">
    <source>
        <dbReference type="ARBA" id="ARBA00001947"/>
    </source>
</evidence>
<comment type="similarity">
    <text evidence="3">Belongs to the Nudix hydrolase family. NudC subfamily.</text>
</comment>
<dbReference type="GO" id="GO:0006742">
    <property type="term" value="P:NADP+ catabolic process"/>
    <property type="evidence" value="ECO:0007669"/>
    <property type="project" value="TreeGrafter"/>
</dbReference>
<evidence type="ECO:0000313" key="11">
    <source>
        <dbReference type="EMBL" id="KKA20216.1"/>
    </source>
</evidence>
<evidence type="ECO:0000259" key="10">
    <source>
        <dbReference type="PROSITE" id="PS51462"/>
    </source>
</evidence>
<dbReference type="GeneID" id="25318125"/>
<dbReference type="GO" id="GO:0005829">
    <property type="term" value="C:cytosol"/>
    <property type="evidence" value="ECO:0007669"/>
    <property type="project" value="TreeGrafter"/>
</dbReference>
<dbReference type="CDD" id="cd03429">
    <property type="entry name" value="NUDIX_NADH_pyrophosphatase_Nudt13"/>
    <property type="match status" value="1"/>
</dbReference>
<dbReference type="Pfam" id="PF09296">
    <property type="entry name" value="NUDIX-like"/>
    <property type="match status" value="1"/>
</dbReference>
<dbReference type="PANTHER" id="PTHR42904">
    <property type="entry name" value="NUDIX HYDROLASE, NUDC SUBFAMILY"/>
    <property type="match status" value="1"/>
</dbReference>
<dbReference type="InterPro" id="IPR050241">
    <property type="entry name" value="NAD-cap_RNA_hydrolase_NudC"/>
</dbReference>
<evidence type="ECO:0000256" key="3">
    <source>
        <dbReference type="ARBA" id="ARBA00009595"/>
    </source>
</evidence>
<dbReference type="Gene3D" id="3.90.79.20">
    <property type="match status" value="1"/>
</dbReference>
<evidence type="ECO:0000256" key="9">
    <source>
        <dbReference type="ARBA" id="ARBA00023679"/>
    </source>
</evidence>
<dbReference type="InterPro" id="IPR000086">
    <property type="entry name" value="NUDIX_hydrolase_dom"/>
</dbReference>
<keyword evidence="6" id="KW-0378">Hydrolase</keyword>
<proteinExistence type="inferred from homology"/>
<keyword evidence="5" id="KW-0479">Metal-binding</keyword>
<evidence type="ECO:0000256" key="7">
    <source>
        <dbReference type="ARBA" id="ARBA00022842"/>
    </source>
</evidence>